<sequence>MKFYISAMLAIIAFCYIFNIRFGSVAFYIFLAFTVFLSYFLAHGIRKLFLFYTSSEIIISEEGIEFTNDRLYKWLNIENYSLNCLNHHYADKKGEIEIDEFILHIDLKDSTSLDKNLSIKELDTSPTEILSVMNKYSGSSVGSDQQKKSSAG</sequence>
<feature type="transmembrane region" description="Helical" evidence="1">
    <location>
        <begin position="25"/>
        <end position="42"/>
    </location>
</feature>
<keyword evidence="3" id="KW-1185">Reference proteome</keyword>
<gene>
    <name evidence="2" type="ORF">IZT61_22150</name>
</gene>
<reference evidence="2 3" key="1">
    <citation type="submission" date="2020-11" db="EMBL/GenBank/DDBJ databases">
        <title>Pedobacter endophytica, an endophytic bacteria isolated form Carex pumila.</title>
        <authorList>
            <person name="Peng Y."/>
            <person name="Jiang L."/>
            <person name="Lee J."/>
        </authorList>
    </citation>
    <scope>NUCLEOTIDE SEQUENCE [LARGE SCALE GENOMIC DNA]</scope>
    <source>
        <strain evidence="2 3">JBR3-12</strain>
    </source>
</reference>
<evidence type="ECO:0000313" key="2">
    <source>
        <dbReference type="EMBL" id="QPH39703.1"/>
    </source>
</evidence>
<evidence type="ECO:0000256" key="1">
    <source>
        <dbReference type="SAM" id="Phobius"/>
    </source>
</evidence>
<proteinExistence type="predicted"/>
<keyword evidence="1" id="KW-0812">Transmembrane</keyword>
<dbReference type="EMBL" id="CP064939">
    <property type="protein sequence ID" value="QPH39703.1"/>
    <property type="molecule type" value="Genomic_DNA"/>
</dbReference>
<dbReference type="KEGG" id="pex:IZT61_22150"/>
<organism evidence="2 3">
    <name type="scientific">Pedobacter endophyticus</name>
    <dbReference type="NCBI Taxonomy" id="2789740"/>
    <lineage>
        <taxon>Bacteria</taxon>
        <taxon>Pseudomonadati</taxon>
        <taxon>Bacteroidota</taxon>
        <taxon>Sphingobacteriia</taxon>
        <taxon>Sphingobacteriales</taxon>
        <taxon>Sphingobacteriaceae</taxon>
        <taxon>Pedobacter</taxon>
    </lineage>
</organism>
<evidence type="ECO:0000313" key="3">
    <source>
        <dbReference type="Proteomes" id="UP000594759"/>
    </source>
</evidence>
<dbReference type="RefSeq" id="WP_196099169.1">
    <property type="nucleotide sequence ID" value="NZ_CP064939.1"/>
</dbReference>
<name>A0A7S9KZG4_9SPHI</name>
<protein>
    <submittedName>
        <fullName evidence="2">Uncharacterized protein</fullName>
    </submittedName>
</protein>
<accession>A0A7S9KZG4</accession>
<dbReference type="AlphaFoldDB" id="A0A7S9KZG4"/>
<dbReference type="Proteomes" id="UP000594759">
    <property type="component" value="Chromosome"/>
</dbReference>
<keyword evidence="1" id="KW-0472">Membrane</keyword>
<keyword evidence="1" id="KW-1133">Transmembrane helix</keyword>